<evidence type="ECO:0000313" key="2">
    <source>
        <dbReference type="EMBL" id="KFA89759.1"/>
    </source>
</evidence>
<evidence type="ECO:0000256" key="1">
    <source>
        <dbReference type="SAM" id="MobiDB-lite"/>
    </source>
</evidence>
<accession>A0A084SMS4</accession>
<dbReference type="Pfam" id="PF19136">
    <property type="entry name" value="DUF5819"/>
    <property type="match status" value="1"/>
</dbReference>
<comment type="caution">
    <text evidence="2">The sequence shown here is derived from an EMBL/GenBank/DDBJ whole genome shotgun (WGS) entry which is preliminary data.</text>
</comment>
<feature type="region of interest" description="Disordered" evidence="1">
    <location>
        <begin position="197"/>
        <end position="224"/>
    </location>
</feature>
<protein>
    <submittedName>
        <fullName evidence="2">Uncharacterized protein</fullName>
    </submittedName>
</protein>
<sequence>MTLPEKVMRVLPAALIAVLAVHFAMTMAYLTPLNPVKLRLMPVVEGYIRPFFEQRWTLFAPNVDALTRYVLVSCRGEDAQGVVQEQPWVNITLPLHELKQRYRLTPADRLDRAQTVGISQLTPDDDEVTKKLLSKPADTEQYRQAVAQVERQREHTKRLGSRVLGRVASAACANLYPSLRMKQVRVRMATIKAPPFSQRMESEATGDTNYTELPWQPYEEVKEP</sequence>
<reference evidence="2 3" key="1">
    <citation type="submission" date="2014-07" db="EMBL/GenBank/DDBJ databases">
        <title>Draft Genome Sequence of Gephyronic Acid Producer, Cystobacter violaceus Strain Cb vi76.</title>
        <authorList>
            <person name="Stevens D.C."/>
            <person name="Young J."/>
            <person name="Carmichael R."/>
            <person name="Tan J."/>
            <person name="Taylor R.E."/>
        </authorList>
    </citation>
    <scope>NUCLEOTIDE SEQUENCE [LARGE SCALE GENOMIC DNA]</scope>
    <source>
        <strain evidence="2 3">Cb vi76</strain>
    </source>
</reference>
<dbReference type="AlphaFoldDB" id="A0A084SMS4"/>
<organism evidence="2 3">
    <name type="scientific">Archangium violaceum Cb vi76</name>
    <dbReference type="NCBI Taxonomy" id="1406225"/>
    <lineage>
        <taxon>Bacteria</taxon>
        <taxon>Pseudomonadati</taxon>
        <taxon>Myxococcota</taxon>
        <taxon>Myxococcia</taxon>
        <taxon>Myxococcales</taxon>
        <taxon>Cystobacterineae</taxon>
        <taxon>Archangiaceae</taxon>
        <taxon>Archangium</taxon>
    </lineage>
</organism>
<dbReference type="EMBL" id="JPMI01000233">
    <property type="protein sequence ID" value="KFA89759.1"/>
    <property type="molecule type" value="Genomic_DNA"/>
</dbReference>
<dbReference type="Proteomes" id="UP000028547">
    <property type="component" value="Unassembled WGS sequence"/>
</dbReference>
<dbReference type="RefSeq" id="WP_043404243.1">
    <property type="nucleotide sequence ID" value="NZ_JPMI01000233.1"/>
</dbReference>
<dbReference type="InterPro" id="IPR043857">
    <property type="entry name" value="DUF5819"/>
</dbReference>
<gene>
    <name evidence="2" type="ORF">Q664_33305</name>
</gene>
<name>A0A084SMS4_9BACT</name>
<proteinExistence type="predicted"/>
<evidence type="ECO:0000313" key="3">
    <source>
        <dbReference type="Proteomes" id="UP000028547"/>
    </source>
</evidence>